<organism evidence="1 2">
    <name type="scientific">Clostridium brassicae</name>
    <dbReference type="NCBI Taxonomy" id="2999072"/>
    <lineage>
        <taxon>Bacteria</taxon>
        <taxon>Bacillati</taxon>
        <taxon>Bacillota</taxon>
        <taxon>Clostridia</taxon>
        <taxon>Eubacteriales</taxon>
        <taxon>Clostridiaceae</taxon>
        <taxon>Clostridium</taxon>
    </lineage>
</organism>
<reference evidence="1" key="1">
    <citation type="submission" date="2022-12" db="EMBL/GenBank/DDBJ databases">
        <title>Clostridium sp. nov., isolated from industrial wastewater.</title>
        <authorList>
            <person name="Jiayan W."/>
        </authorList>
    </citation>
    <scope>NUCLEOTIDE SEQUENCE</scope>
    <source>
        <strain evidence="1">ZC22-4</strain>
    </source>
</reference>
<evidence type="ECO:0000313" key="2">
    <source>
        <dbReference type="Proteomes" id="UP001144612"/>
    </source>
</evidence>
<dbReference type="Proteomes" id="UP001144612">
    <property type="component" value="Unassembled WGS sequence"/>
</dbReference>
<sequence>MSIKEEFEYKTAKEMRKLADEKNEQLIDIKKETDKTLKKILQTVEIMAEKGNYSISYFCDKSECDMIENVIQELEKLGFTTKILDFGEDRKAISIKWDSEEDEN</sequence>
<dbReference type="EMBL" id="JAPQFJ010000005">
    <property type="protein sequence ID" value="MCY6958304.1"/>
    <property type="molecule type" value="Genomic_DNA"/>
</dbReference>
<evidence type="ECO:0000313" key="1">
    <source>
        <dbReference type="EMBL" id="MCY6958304.1"/>
    </source>
</evidence>
<name>A0ABT4D7N0_9CLOT</name>
<keyword evidence="2" id="KW-1185">Reference proteome</keyword>
<dbReference type="RefSeq" id="WP_268060718.1">
    <property type="nucleotide sequence ID" value="NZ_JAPQFJ010000005.1"/>
</dbReference>
<protein>
    <submittedName>
        <fullName evidence="1">Uncharacterized protein</fullName>
    </submittedName>
</protein>
<proteinExistence type="predicted"/>
<accession>A0ABT4D7N0</accession>
<gene>
    <name evidence="1" type="ORF">OW729_06770</name>
</gene>
<comment type="caution">
    <text evidence="1">The sequence shown here is derived from an EMBL/GenBank/DDBJ whole genome shotgun (WGS) entry which is preliminary data.</text>
</comment>